<keyword evidence="7" id="KW-0067">ATP-binding</keyword>
<dbReference type="InterPro" id="IPR057255">
    <property type="entry name" value="2TM_P5A-ATPase"/>
</dbReference>
<dbReference type="InterPro" id="IPR006544">
    <property type="entry name" value="P-type_TPase_V"/>
</dbReference>
<reference evidence="15" key="2">
    <citation type="submission" date="2021-01" db="EMBL/GenBank/DDBJ databases">
        <authorList>
            <person name="Schikora-Tamarit M.A."/>
        </authorList>
    </citation>
    <scope>NUCLEOTIDE SEQUENCE</scope>
    <source>
        <strain evidence="15">CBS6075</strain>
    </source>
</reference>
<evidence type="ECO:0000313" key="16">
    <source>
        <dbReference type="Proteomes" id="UP000769157"/>
    </source>
</evidence>
<dbReference type="Gene3D" id="3.40.1110.10">
    <property type="entry name" value="Calcium-transporting ATPase, cytoplasmic domain N"/>
    <property type="match status" value="1"/>
</dbReference>
<dbReference type="Pfam" id="PF13246">
    <property type="entry name" value="Cation_ATPase"/>
    <property type="match status" value="1"/>
</dbReference>
<dbReference type="InterPro" id="IPR008250">
    <property type="entry name" value="ATPase_P-typ_transduc_dom_A_sf"/>
</dbReference>
<dbReference type="GO" id="GO:0046872">
    <property type="term" value="F:metal ion binding"/>
    <property type="evidence" value="ECO:0007669"/>
    <property type="project" value="UniProtKB-KW"/>
</dbReference>
<evidence type="ECO:0000256" key="6">
    <source>
        <dbReference type="ARBA" id="ARBA00022824"/>
    </source>
</evidence>
<comment type="caution">
    <text evidence="15">The sequence shown here is derived from an EMBL/GenBank/DDBJ whole genome shotgun (WGS) entry which is preliminary data.</text>
</comment>
<proteinExistence type="inferred from homology"/>
<dbReference type="SUPFAM" id="SSF56784">
    <property type="entry name" value="HAD-like"/>
    <property type="match status" value="1"/>
</dbReference>
<comment type="subcellular location">
    <subcellularLocation>
        <location evidence="1">Endoplasmic reticulum membrane</location>
        <topology evidence="1">Multi-pass membrane protein</topology>
    </subcellularLocation>
</comment>
<dbReference type="GO" id="GO:0005789">
    <property type="term" value="C:endoplasmic reticulum membrane"/>
    <property type="evidence" value="ECO:0007669"/>
    <property type="project" value="UniProtKB-SubCell"/>
</dbReference>
<dbReference type="InterPro" id="IPR023214">
    <property type="entry name" value="HAD_sf"/>
</dbReference>
<evidence type="ECO:0000256" key="8">
    <source>
        <dbReference type="ARBA" id="ARBA00022842"/>
    </source>
</evidence>
<comment type="similarity">
    <text evidence="2">Belongs to the cation transport ATPase (P-type) (TC 3.A.3) family. Type V subfamily.</text>
</comment>
<dbReference type="EMBL" id="JAEUBE010000352">
    <property type="protein sequence ID" value="KAH3663989.1"/>
    <property type="molecule type" value="Genomic_DNA"/>
</dbReference>
<dbReference type="GO" id="GO:0015662">
    <property type="term" value="F:P-type ion transporter activity"/>
    <property type="evidence" value="ECO:0007669"/>
    <property type="project" value="TreeGrafter"/>
</dbReference>
<dbReference type="PROSITE" id="PS00154">
    <property type="entry name" value="ATPASE_E1_E2"/>
    <property type="match status" value="1"/>
</dbReference>
<feature type="transmembrane region" description="Helical" evidence="12">
    <location>
        <begin position="1057"/>
        <end position="1077"/>
    </location>
</feature>
<evidence type="ECO:0000313" key="15">
    <source>
        <dbReference type="EMBL" id="KAH3663989.1"/>
    </source>
</evidence>
<keyword evidence="5" id="KW-0547">Nucleotide-binding</keyword>
<dbReference type="PRINTS" id="PR00119">
    <property type="entry name" value="CATATPASE"/>
</dbReference>
<dbReference type="InterPro" id="IPR036412">
    <property type="entry name" value="HAD-like_sf"/>
</dbReference>
<dbReference type="SFLD" id="SFLDF00027">
    <property type="entry name" value="p-type_atpase"/>
    <property type="match status" value="1"/>
</dbReference>
<accession>A0A9P8P3G0</accession>
<evidence type="ECO:0000256" key="10">
    <source>
        <dbReference type="ARBA" id="ARBA00022989"/>
    </source>
</evidence>
<dbReference type="GO" id="GO:0005524">
    <property type="term" value="F:ATP binding"/>
    <property type="evidence" value="ECO:0007669"/>
    <property type="project" value="UniProtKB-KW"/>
</dbReference>
<feature type="domain" description="P-type ATPase A" evidence="13">
    <location>
        <begin position="256"/>
        <end position="383"/>
    </location>
</feature>
<dbReference type="Gene3D" id="3.40.50.1000">
    <property type="entry name" value="HAD superfamily/HAD-like"/>
    <property type="match status" value="1"/>
</dbReference>
<dbReference type="Gene3D" id="2.70.150.10">
    <property type="entry name" value="Calcium-transporting ATPase, cytoplasmic transduction domain A"/>
    <property type="match status" value="1"/>
</dbReference>
<keyword evidence="8" id="KW-0460">Magnesium</keyword>
<evidence type="ECO:0000256" key="11">
    <source>
        <dbReference type="ARBA" id="ARBA00023136"/>
    </source>
</evidence>
<evidence type="ECO:0000256" key="7">
    <source>
        <dbReference type="ARBA" id="ARBA00022840"/>
    </source>
</evidence>
<dbReference type="Proteomes" id="UP000769157">
    <property type="component" value="Unassembled WGS sequence"/>
</dbReference>
<sequence length="1218" mass="137166">MPQELVNSDTIESSQLLKPKPWLLKPYVLPFLVIYPVYYNLYTNHYDEYFVGREWTFVYTLTLLSIHSLIWLLPRWNLNLNVSFKYVPVNSLKDASHIFIRAKPSFGISEISPIRFDSRAKRLSFLYQKRKYFWNEELSKFSPPIFAIDDESLTILKLKQSKGLKASQISSLEDTYGKNKFDIPIPTFLELFVEHALAPFFVFQLFSIALWCMDEMWYLSLFSLFMLVSFESTSVYQRKTTMTEFQSMGIKPYEIYCYRDQTWTKISTDDLLPGDIVSVTRTPHEDLSVPCDLVLLDGSCIVNEAMLSGESTPLLKESIKLRDDSDLYQPDGLDKNSRLHGGTSCLQVTPPEKPLVKLAPDNGALALVAKTGFETTQGSLVRVMIFSSERMSVANKEAFFFILFLLVFAVIASWYVWVEGTKMGRVQSKLILDCIIVITSVVPPELPMELTMAVNQSLAALGKFYIYCTEPFRIPVAGRIDVCCFDKTGTLTGEDLIFEGLAGFKSESAKQLFRADDAAVPAVTLDVLGSAHALVKLDDGEIVGDPMEKETLKASGWKLSQKSKNTVEGHKRTVKILRRFQFSSALKRSSSISKVNNQVLVSCKGAPETIKDMLVDAPSNYEETFKSFTRSGSRVLALAYKYLNTDKNIDSVERHSVESDLKFAGFIVFHCPMKSDAVSTIEMLNESSHRCVMITGDNPLTACHVAKEVAILTKDVLILDLPEKHYPGDSELAWRNVEETRIIPFNPTQDFDETFLEKNDICITGYALSKLTEHKQLDKLIRHTWVYSRVSPSQKEFILNSYKNLGYKTLMCGDGTNDVGALKQAHVGIALLNGTEDGLKKIQENKKIEAMQKVYEKQSEIMKRWGNHPPKVPPAIAHLYPPGPLNPNYLTAMEKQGHTITDDMRKMVDFANRQPLPPVTPTGTTPSQKSTFAEQILTSMQNQDQDGEEEAPVLKLGDASVAAPFTSKLANVSAVVHVIRQGRCALVSTIQMYKILALNCLVSAYSLSVLYLAGIKFGDGQATVSGLLLSVCFLSISRGKSLEKLSKERPQPGIFNIYIMGSILGQFAIHLISLIYITREVYILEPREPQVDLEKQFSPSLLNTAMFLIQLSQQVATFTINYQGPPFRESIRDNRGMYYGLLGVTFLCISGSTEFMPELNEAMQFVKMTDLFKFKLTAAIVLDFGVSWAIELVLKHFFMDFQAADIALREDEEDKKTK</sequence>
<keyword evidence="6" id="KW-0256">Endoplasmic reticulum</keyword>
<feature type="transmembrane region" description="Helical" evidence="12">
    <location>
        <begin position="1137"/>
        <end position="1156"/>
    </location>
</feature>
<dbReference type="NCBIfam" id="TIGR01657">
    <property type="entry name" value="P-ATPase-V"/>
    <property type="match status" value="1"/>
</dbReference>
<dbReference type="Pfam" id="PF00122">
    <property type="entry name" value="E1-E2_ATPase"/>
    <property type="match status" value="1"/>
</dbReference>
<dbReference type="NCBIfam" id="TIGR01494">
    <property type="entry name" value="ATPase_P-type"/>
    <property type="match status" value="2"/>
</dbReference>
<keyword evidence="4" id="KW-0479">Metal-binding</keyword>
<evidence type="ECO:0000256" key="2">
    <source>
        <dbReference type="ARBA" id="ARBA00006000"/>
    </source>
</evidence>
<dbReference type="InterPro" id="IPR001757">
    <property type="entry name" value="P_typ_ATPase"/>
</dbReference>
<evidence type="ECO:0000256" key="4">
    <source>
        <dbReference type="ARBA" id="ARBA00022723"/>
    </source>
</evidence>
<dbReference type="InterPro" id="IPR059000">
    <property type="entry name" value="ATPase_P-type_domA"/>
</dbReference>
<dbReference type="FunFam" id="3.40.50.1000:FF:000071">
    <property type="entry name" value="Cation-transporting ATPase"/>
    <property type="match status" value="1"/>
</dbReference>
<keyword evidence="9" id="KW-1278">Translocase</keyword>
<dbReference type="InterPro" id="IPR044492">
    <property type="entry name" value="P_typ_ATPase_HD_dom"/>
</dbReference>
<evidence type="ECO:0000259" key="13">
    <source>
        <dbReference type="Pfam" id="PF00122"/>
    </source>
</evidence>
<dbReference type="GO" id="GO:0006874">
    <property type="term" value="P:intracellular calcium ion homeostasis"/>
    <property type="evidence" value="ECO:0007669"/>
    <property type="project" value="TreeGrafter"/>
</dbReference>
<organism evidence="15 16">
    <name type="scientific">Ogataea philodendri</name>
    <dbReference type="NCBI Taxonomy" id="1378263"/>
    <lineage>
        <taxon>Eukaryota</taxon>
        <taxon>Fungi</taxon>
        <taxon>Dikarya</taxon>
        <taxon>Ascomycota</taxon>
        <taxon>Saccharomycotina</taxon>
        <taxon>Pichiomycetes</taxon>
        <taxon>Pichiales</taxon>
        <taxon>Pichiaceae</taxon>
        <taxon>Ogataea</taxon>
    </lineage>
</organism>
<keyword evidence="16" id="KW-1185">Reference proteome</keyword>
<dbReference type="InterPro" id="IPR018303">
    <property type="entry name" value="ATPase_P-typ_P_site"/>
</dbReference>
<dbReference type="GO" id="GO:0019829">
    <property type="term" value="F:ATPase-coupled monoatomic cation transmembrane transporter activity"/>
    <property type="evidence" value="ECO:0007669"/>
    <property type="project" value="TreeGrafter"/>
</dbReference>
<dbReference type="SUPFAM" id="SSF81653">
    <property type="entry name" value="Calcium ATPase, transduction domain A"/>
    <property type="match status" value="1"/>
</dbReference>
<feature type="transmembrane region" description="Helical" evidence="12">
    <location>
        <begin position="188"/>
        <end position="211"/>
    </location>
</feature>
<feature type="transmembrane region" description="Helical" evidence="12">
    <location>
        <begin position="56"/>
        <end position="73"/>
    </location>
</feature>
<dbReference type="GeneID" id="70236668"/>
<dbReference type="AlphaFoldDB" id="A0A9P8P3G0"/>
<reference evidence="15" key="1">
    <citation type="journal article" date="2021" name="Open Biol.">
        <title>Shared evolutionary footprints suggest mitochondrial oxidative damage underlies multiple complex I losses in fungi.</title>
        <authorList>
            <person name="Schikora-Tamarit M.A."/>
            <person name="Marcet-Houben M."/>
            <person name="Nosek J."/>
            <person name="Gabaldon T."/>
        </authorList>
    </citation>
    <scope>NUCLEOTIDE SEQUENCE</scope>
    <source>
        <strain evidence="15">CBS6075</strain>
    </source>
</reference>
<name>A0A9P8P3G0_9ASCO</name>
<feature type="domain" description="P5A-ATPase transmembrane helical hairpin" evidence="14">
    <location>
        <begin position="20"/>
        <end position="89"/>
    </location>
</feature>
<feature type="transmembrane region" description="Helical" evidence="12">
    <location>
        <begin position="217"/>
        <end position="236"/>
    </location>
</feature>
<evidence type="ECO:0000256" key="12">
    <source>
        <dbReference type="SAM" id="Phobius"/>
    </source>
</evidence>
<evidence type="ECO:0000256" key="5">
    <source>
        <dbReference type="ARBA" id="ARBA00022741"/>
    </source>
</evidence>
<dbReference type="CDD" id="cd07543">
    <property type="entry name" value="P-type_ATPase_cation"/>
    <property type="match status" value="1"/>
</dbReference>
<dbReference type="InterPro" id="IPR047820">
    <property type="entry name" value="P5A-type_ATPase"/>
</dbReference>
<evidence type="ECO:0000256" key="9">
    <source>
        <dbReference type="ARBA" id="ARBA00022967"/>
    </source>
</evidence>
<keyword evidence="3 12" id="KW-0812">Transmembrane</keyword>
<evidence type="ECO:0000256" key="1">
    <source>
        <dbReference type="ARBA" id="ARBA00004477"/>
    </source>
</evidence>
<dbReference type="GO" id="GO:0016887">
    <property type="term" value="F:ATP hydrolysis activity"/>
    <property type="evidence" value="ECO:0007669"/>
    <property type="project" value="InterPro"/>
</dbReference>
<dbReference type="SUPFAM" id="SSF81665">
    <property type="entry name" value="Calcium ATPase, transmembrane domain M"/>
    <property type="match status" value="1"/>
</dbReference>
<dbReference type="InterPro" id="IPR023299">
    <property type="entry name" value="ATPase_P-typ_cyto_dom_N"/>
</dbReference>
<evidence type="ECO:0008006" key="17">
    <source>
        <dbReference type="Google" id="ProtNLM"/>
    </source>
</evidence>
<protein>
    <recommendedName>
        <fullName evidence="17">Manganese-transporting ATPase 1</fullName>
    </recommendedName>
</protein>
<dbReference type="PANTHER" id="PTHR45630:SF7">
    <property type="entry name" value="ENDOPLASMIC RETICULUM TRANSMEMBRANE HELIX TRANSLOCASE"/>
    <property type="match status" value="1"/>
</dbReference>
<dbReference type="Pfam" id="PF23143">
    <property type="entry name" value="2TM_P5A-ATPase"/>
    <property type="match status" value="1"/>
</dbReference>
<feature type="transmembrane region" description="Helical" evidence="12">
    <location>
        <begin position="1176"/>
        <end position="1194"/>
    </location>
</feature>
<evidence type="ECO:0000256" key="3">
    <source>
        <dbReference type="ARBA" id="ARBA00022692"/>
    </source>
</evidence>
<feature type="transmembrane region" description="Helical" evidence="12">
    <location>
        <begin position="22"/>
        <end position="41"/>
    </location>
</feature>
<feature type="transmembrane region" description="Helical" evidence="12">
    <location>
        <begin position="398"/>
        <end position="417"/>
    </location>
</feature>
<keyword evidence="10 12" id="KW-1133">Transmembrane helix</keyword>
<gene>
    <name evidence="15" type="ORF">OGAPHI_004703</name>
</gene>
<keyword evidence="11 12" id="KW-0472">Membrane</keyword>
<evidence type="ECO:0000259" key="14">
    <source>
        <dbReference type="Pfam" id="PF23143"/>
    </source>
</evidence>
<dbReference type="OrthoDB" id="48943at2759"/>
<dbReference type="SFLD" id="SFLDG00002">
    <property type="entry name" value="C1.7:_P-type_atpase_like"/>
    <property type="match status" value="1"/>
</dbReference>
<dbReference type="PANTHER" id="PTHR45630">
    <property type="entry name" value="CATION-TRANSPORTING ATPASE-RELATED"/>
    <property type="match status" value="1"/>
</dbReference>
<dbReference type="SFLD" id="SFLDS00003">
    <property type="entry name" value="Haloacid_Dehalogenase"/>
    <property type="match status" value="1"/>
</dbReference>
<dbReference type="RefSeq" id="XP_046060269.1">
    <property type="nucleotide sequence ID" value="XM_046205810.1"/>
</dbReference>
<dbReference type="PROSITE" id="PS01229">
    <property type="entry name" value="COF_2"/>
    <property type="match status" value="1"/>
</dbReference>
<dbReference type="InterPro" id="IPR023298">
    <property type="entry name" value="ATPase_P-typ_TM_dom_sf"/>
</dbReference>
<dbReference type="SUPFAM" id="SSF81660">
    <property type="entry name" value="Metal cation-transporting ATPase, ATP-binding domain N"/>
    <property type="match status" value="1"/>
</dbReference>